<evidence type="ECO:0000313" key="3">
    <source>
        <dbReference type="EMBL" id="KAF0766779.1"/>
    </source>
</evidence>
<dbReference type="OrthoDB" id="5800476at2759"/>
<sequence length="106" mass="11855">MSNVASTFKHDYIGGGKYRVVRRLGSGSFGEIFLGLNVINGEEVAIKFESAKARHPQLQYESRLYKVLQGGVGIPHMRQVNLSIFYKILLVGSKSNPYTKEFSLCL</sequence>
<keyword evidence="3" id="KW-0808">Transferase</keyword>
<dbReference type="AlphaFoldDB" id="A0A6G0Z7L9"/>
<keyword evidence="3" id="KW-0418">Kinase</keyword>
<dbReference type="PROSITE" id="PS50011">
    <property type="entry name" value="PROTEIN_KINASE_DOM"/>
    <property type="match status" value="1"/>
</dbReference>
<keyword evidence="1" id="KW-0067">ATP-binding</keyword>
<dbReference type="Proteomes" id="UP000478052">
    <property type="component" value="Unassembled WGS sequence"/>
</dbReference>
<dbReference type="Gene3D" id="3.30.200.20">
    <property type="entry name" value="Phosphorylase Kinase, domain 1"/>
    <property type="match status" value="1"/>
</dbReference>
<dbReference type="InterPro" id="IPR011009">
    <property type="entry name" value="Kinase-like_dom_sf"/>
</dbReference>
<feature type="domain" description="Protein kinase" evidence="2">
    <location>
        <begin position="18"/>
        <end position="106"/>
    </location>
</feature>
<protein>
    <submittedName>
        <fullName evidence="3">Casein kinase I-like</fullName>
    </submittedName>
</protein>
<dbReference type="SUPFAM" id="SSF56112">
    <property type="entry name" value="Protein kinase-like (PK-like)"/>
    <property type="match status" value="1"/>
</dbReference>
<proteinExistence type="predicted"/>
<comment type="caution">
    <text evidence="3">The sequence shown here is derived from an EMBL/GenBank/DDBJ whole genome shotgun (WGS) entry which is preliminary data.</text>
</comment>
<reference evidence="3 4" key="1">
    <citation type="submission" date="2019-08" db="EMBL/GenBank/DDBJ databases">
        <title>Whole genome of Aphis craccivora.</title>
        <authorList>
            <person name="Voronova N.V."/>
            <person name="Shulinski R.S."/>
            <person name="Bandarenka Y.V."/>
            <person name="Zhorov D.G."/>
            <person name="Warner D."/>
        </authorList>
    </citation>
    <scope>NUCLEOTIDE SEQUENCE [LARGE SCALE GENOMIC DNA]</scope>
    <source>
        <strain evidence="3">180601</strain>
        <tissue evidence="3">Whole Body</tissue>
    </source>
</reference>
<dbReference type="InterPro" id="IPR017441">
    <property type="entry name" value="Protein_kinase_ATP_BS"/>
</dbReference>
<organism evidence="3 4">
    <name type="scientific">Aphis craccivora</name>
    <name type="common">Cowpea aphid</name>
    <dbReference type="NCBI Taxonomy" id="307492"/>
    <lineage>
        <taxon>Eukaryota</taxon>
        <taxon>Metazoa</taxon>
        <taxon>Ecdysozoa</taxon>
        <taxon>Arthropoda</taxon>
        <taxon>Hexapoda</taxon>
        <taxon>Insecta</taxon>
        <taxon>Pterygota</taxon>
        <taxon>Neoptera</taxon>
        <taxon>Paraneoptera</taxon>
        <taxon>Hemiptera</taxon>
        <taxon>Sternorrhyncha</taxon>
        <taxon>Aphidomorpha</taxon>
        <taxon>Aphidoidea</taxon>
        <taxon>Aphididae</taxon>
        <taxon>Aphidini</taxon>
        <taxon>Aphis</taxon>
        <taxon>Aphis</taxon>
    </lineage>
</organism>
<dbReference type="GO" id="GO:0005524">
    <property type="term" value="F:ATP binding"/>
    <property type="evidence" value="ECO:0007669"/>
    <property type="project" value="UniProtKB-UniRule"/>
</dbReference>
<keyword evidence="4" id="KW-1185">Reference proteome</keyword>
<keyword evidence="1" id="KW-0547">Nucleotide-binding</keyword>
<dbReference type="PROSITE" id="PS00107">
    <property type="entry name" value="PROTEIN_KINASE_ATP"/>
    <property type="match status" value="1"/>
</dbReference>
<feature type="binding site" evidence="1">
    <location>
        <position position="47"/>
    </location>
    <ligand>
        <name>ATP</name>
        <dbReference type="ChEBI" id="CHEBI:30616"/>
    </ligand>
</feature>
<dbReference type="GO" id="GO:0004672">
    <property type="term" value="F:protein kinase activity"/>
    <property type="evidence" value="ECO:0007669"/>
    <property type="project" value="InterPro"/>
</dbReference>
<dbReference type="EMBL" id="VUJU01001108">
    <property type="protein sequence ID" value="KAF0766779.1"/>
    <property type="molecule type" value="Genomic_DNA"/>
</dbReference>
<evidence type="ECO:0000313" key="4">
    <source>
        <dbReference type="Proteomes" id="UP000478052"/>
    </source>
</evidence>
<name>A0A6G0Z7L9_APHCR</name>
<gene>
    <name evidence="3" type="ORF">FWK35_00002992</name>
</gene>
<dbReference type="InterPro" id="IPR000719">
    <property type="entry name" value="Prot_kinase_dom"/>
</dbReference>
<evidence type="ECO:0000259" key="2">
    <source>
        <dbReference type="PROSITE" id="PS50011"/>
    </source>
</evidence>
<evidence type="ECO:0000256" key="1">
    <source>
        <dbReference type="PROSITE-ProRule" id="PRU10141"/>
    </source>
</evidence>
<accession>A0A6G0Z7L9</accession>